<name>A0ABR7TGJ9_9BACT</name>
<gene>
    <name evidence="2" type="ORF">ICL07_04080</name>
</gene>
<dbReference type="RefSeq" id="WP_188086662.1">
    <property type="nucleotide sequence ID" value="NZ_JACVFC010000001.1"/>
</dbReference>
<sequence>MNYQPSTWHFNIGNRKRAAWGVVACVFVMMALIIPGLLLNLHITIVIGVTVVAGLTSILLMVKWMWQKETLTLYHDRIESALHGVIYFTDIRKITTPWIADSAAIKLHLRKGSVAWYMTRNPRAFVQNTPEDVLAFEDFLRQLEAALGKQEKKQVRTGNDSPSPAAQLEQINQSRRHQTGLIIGISSVFLLVIAIRACAPLWREPNFKRMKAASEERFHAGKQKVDALVAQKIQQEGGAFLYTNDHAATIKLFPYIHTDNPLNIDLFQYTEANKDIAAILQNPDSVQLDIYIISGDSSIRRMRSDTASRQLFFRTYDPAQHIRPLGTPPGDTTAAENYPVFDRIWRIPLQDTSNLHHAMERSIPGINIMLSQIRLRPSFYFYMTGKVKQGMNEPAFREAIITLNQLLHQNKVDTSTFITTRI</sequence>
<dbReference type="EMBL" id="JACVFC010000001">
    <property type="protein sequence ID" value="MBC9929539.1"/>
    <property type="molecule type" value="Genomic_DNA"/>
</dbReference>
<evidence type="ECO:0000313" key="3">
    <source>
        <dbReference type="Proteomes" id="UP000659124"/>
    </source>
</evidence>
<dbReference type="Proteomes" id="UP000659124">
    <property type="component" value="Unassembled WGS sequence"/>
</dbReference>
<comment type="caution">
    <text evidence="2">The sequence shown here is derived from an EMBL/GenBank/DDBJ whole genome shotgun (WGS) entry which is preliminary data.</text>
</comment>
<keyword evidence="1" id="KW-1133">Transmembrane helix</keyword>
<reference evidence="2 3" key="1">
    <citation type="submission" date="2020-09" db="EMBL/GenBank/DDBJ databases">
        <title>Genome sequences of type strains of Chitinophaga qingshengii and Chitinophaga varians.</title>
        <authorList>
            <person name="Kittiwongwattana C."/>
        </authorList>
    </citation>
    <scope>NUCLEOTIDE SEQUENCE [LARGE SCALE GENOMIC DNA]</scope>
    <source>
        <strain evidence="2 3">JCM 30026</strain>
    </source>
</reference>
<feature type="transmembrane region" description="Helical" evidence="1">
    <location>
        <begin position="181"/>
        <end position="202"/>
    </location>
</feature>
<accession>A0ABR7TGJ9</accession>
<evidence type="ECO:0000256" key="1">
    <source>
        <dbReference type="SAM" id="Phobius"/>
    </source>
</evidence>
<feature type="transmembrane region" description="Helical" evidence="1">
    <location>
        <begin position="43"/>
        <end position="62"/>
    </location>
</feature>
<evidence type="ECO:0008006" key="4">
    <source>
        <dbReference type="Google" id="ProtNLM"/>
    </source>
</evidence>
<evidence type="ECO:0000313" key="2">
    <source>
        <dbReference type="EMBL" id="MBC9929539.1"/>
    </source>
</evidence>
<proteinExistence type="predicted"/>
<protein>
    <recommendedName>
        <fullName evidence="4">DUF3137 domain-containing protein</fullName>
    </recommendedName>
</protein>
<keyword evidence="1" id="KW-0812">Transmembrane</keyword>
<keyword evidence="3" id="KW-1185">Reference proteome</keyword>
<feature type="transmembrane region" description="Helical" evidence="1">
    <location>
        <begin position="18"/>
        <end position="37"/>
    </location>
</feature>
<keyword evidence="1" id="KW-0472">Membrane</keyword>
<organism evidence="2 3">
    <name type="scientific">Chitinophaga qingshengii</name>
    <dbReference type="NCBI Taxonomy" id="1569794"/>
    <lineage>
        <taxon>Bacteria</taxon>
        <taxon>Pseudomonadati</taxon>
        <taxon>Bacteroidota</taxon>
        <taxon>Chitinophagia</taxon>
        <taxon>Chitinophagales</taxon>
        <taxon>Chitinophagaceae</taxon>
        <taxon>Chitinophaga</taxon>
    </lineage>
</organism>